<feature type="coiled-coil region" evidence="3">
    <location>
        <begin position="138"/>
        <end position="176"/>
    </location>
</feature>
<dbReference type="PROSITE" id="PS50112">
    <property type="entry name" value="PAS"/>
    <property type="match status" value="1"/>
</dbReference>
<dbReference type="Gene3D" id="3.30.450.20">
    <property type="entry name" value="PAS domain"/>
    <property type="match status" value="1"/>
</dbReference>
<dbReference type="PROSITE" id="PS50113">
    <property type="entry name" value="PAC"/>
    <property type="match status" value="1"/>
</dbReference>
<evidence type="ECO:0000256" key="1">
    <source>
        <dbReference type="ARBA" id="ARBA00012528"/>
    </source>
</evidence>
<comment type="caution">
    <text evidence="7">The sequence shown here is derived from an EMBL/GenBank/DDBJ whole genome shotgun (WGS) entry which is preliminary data.</text>
</comment>
<protein>
    <recommendedName>
        <fullName evidence="1">diguanylate cyclase</fullName>
        <ecNumber evidence="1">2.7.7.65</ecNumber>
    </recommendedName>
</protein>
<feature type="domain" description="PAS" evidence="4">
    <location>
        <begin position="18"/>
        <end position="90"/>
    </location>
</feature>
<evidence type="ECO:0000313" key="8">
    <source>
        <dbReference type="Proteomes" id="UP001500795"/>
    </source>
</evidence>
<evidence type="ECO:0000256" key="2">
    <source>
        <dbReference type="ARBA" id="ARBA00034247"/>
    </source>
</evidence>
<reference evidence="8" key="1">
    <citation type="journal article" date="2019" name="Int. J. Syst. Evol. Microbiol.">
        <title>The Global Catalogue of Microorganisms (GCM) 10K type strain sequencing project: providing services to taxonomists for standard genome sequencing and annotation.</title>
        <authorList>
            <consortium name="The Broad Institute Genomics Platform"/>
            <consortium name="The Broad Institute Genome Sequencing Center for Infectious Disease"/>
            <person name="Wu L."/>
            <person name="Ma J."/>
        </authorList>
    </citation>
    <scope>NUCLEOTIDE SEQUENCE [LARGE SCALE GENOMIC DNA]</scope>
    <source>
        <strain evidence="8">JCM 17110</strain>
    </source>
</reference>
<dbReference type="InterPro" id="IPR000160">
    <property type="entry name" value="GGDEF_dom"/>
</dbReference>
<dbReference type="RefSeq" id="WP_344953837.1">
    <property type="nucleotide sequence ID" value="NZ_BAABCX010000001.1"/>
</dbReference>
<dbReference type="SUPFAM" id="SSF55785">
    <property type="entry name" value="PYP-like sensor domain (PAS domain)"/>
    <property type="match status" value="1"/>
</dbReference>
<sequence>MTDANSELRQELERLRSLEKTLHMALDMVSDGIWDWDRVTGVVKRNAHWYRMLGYEPFSLPETVDTWLQLIHPDDYDGTVSRMQRYLDGQAELFSARYRFKKADGHYIWLHDRAKFVAFDGQGNPIRMLGAHHDIQQQVQAEQEQRNYQARLEQLNRELEAKVEARTRELAEANAALTRQVSLYSRQAQTDYLTGLFNRRYFEHLIGEHRIMPPRQECAIVLLDLDRFKEVNDRYGHPVGDLVLQAIPSLLKSHLRNQDVLARWGGEEFIVWLPETSKTNALQISERLRLALEQARFCHDIRLTGSFGIADCRPGDDIHHAIEKADSCLYLAKQMRNRVICT</sequence>
<evidence type="ECO:0000256" key="3">
    <source>
        <dbReference type="SAM" id="Coils"/>
    </source>
</evidence>
<proteinExistence type="predicted"/>
<dbReference type="InterPro" id="IPR050469">
    <property type="entry name" value="Diguanylate_Cyclase"/>
</dbReference>
<dbReference type="InterPro" id="IPR029787">
    <property type="entry name" value="Nucleotide_cyclase"/>
</dbReference>
<name>A0ABP6V5P0_9GAMM</name>
<dbReference type="InterPro" id="IPR001610">
    <property type="entry name" value="PAC"/>
</dbReference>
<dbReference type="SUPFAM" id="SSF55073">
    <property type="entry name" value="Nucleotide cyclase"/>
    <property type="match status" value="1"/>
</dbReference>
<accession>A0ABP6V5P0</accession>
<feature type="domain" description="PAC" evidence="5">
    <location>
        <begin position="94"/>
        <end position="147"/>
    </location>
</feature>
<dbReference type="Proteomes" id="UP001500795">
    <property type="component" value="Unassembled WGS sequence"/>
</dbReference>
<dbReference type="CDD" id="cd00130">
    <property type="entry name" value="PAS"/>
    <property type="match status" value="1"/>
</dbReference>
<dbReference type="PANTHER" id="PTHR45138:SF9">
    <property type="entry name" value="DIGUANYLATE CYCLASE DGCM-RELATED"/>
    <property type="match status" value="1"/>
</dbReference>
<evidence type="ECO:0000259" key="6">
    <source>
        <dbReference type="PROSITE" id="PS50887"/>
    </source>
</evidence>
<dbReference type="PANTHER" id="PTHR45138">
    <property type="entry name" value="REGULATORY COMPONENTS OF SENSORY TRANSDUCTION SYSTEM"/>
    <property type="match status" value="1"/>
</dbReference>
<dbReference type="Pfam" id="PF00990">
    <property type="entry name" value="GGDEF"/>
    <property type="match status" value="1"/>
</dbReference>
<dbReference type="InterPro" id="IPR013655">
    <property type="entry name" value="PAS_fold_3"/>
</dbReference>
<feature type="domain" description="GGDEF" evidence="6">
    <location>
        <begin position="216"/>
        <end position="342"/>
    </location>
</feature>
<gene>
    <name evidence="7" type="ORF">GCM10022394_02220</name>
</gene>
<dbReference type="InterPro" id="IPR043128">
    <property type="entry name" value="Rev_trsase/Diguanyl_cyclase"/>
</dbReference>
<dbReference type="NCBIfam" id="TIGR00229">
    <property type="entry name" value="sensory_box"/>
    <property type="match status" value="1"/>
</dbReference>
<dbReference type="SMART" id="SM00091">
    <property type="entry name" value="PAS"/>
    <property type="match status" value="1"/>
</dbReference>
<dbReference type="InterPro" id="IPR000014">
    <property type="entry name" value="PAS"/>
</dbReference>
<keyword evidence="8" id="KW-1185">Reference proteome</keyword>
<dbReference type="Gene3D" id="3.30.70.270">
    <property type="match status" value="1"/>
</dbReference>
<dbReference type="Pfam" id="PF08447">
    <property type="entry name" value="PAS_3"/>
    <property type="match status" value="1"/>
</dbReference>
<evidence type="ECO:0000259" key="4">
    <source>
        <dbReference type="PROSITE" id="PS50112"/>
    </source>
</evidence>
<evidence type="ECO:0000259" key="5">
    <source>
        <dbReference type="PROSITE" id="PS50113"/>
    </source>
</evidence>
<dbReference type="EC" id="2.7.7.65" evidence="1"/>
<dbReference type="InterPro" id="IPR000700">
    <property type="entry name" value="PAS-assoc_C"/>
</dbReference>
<dbReference type="InterPro" id="IPR035965">
    <property type="entry name" value="PAS-like_dom_sf"/>
</dbReference>
<evidence type="ECO:0000313" key="7">
    <source>
        <dbReference type="EMBL" id="GAA3526662.1"/>
    </source>
</evidence>
<dbReference type="CDD" id="cd01949">
    <property type="entry name" value="GGDEF"/>
    <property type="match status" value="1"/>
</dbReference>
<dbReference type="SMART" id="SM00267">
    <property type="entry name" value="GGDEF"/>
    <property type="match status" value="1"/>
</dbReference>
<dbReference type="NCBIfam" id="TIGR00254">
    <property type="entry name" value="GGDEF"/>
    <property type="match status" value="1"/>
</dbReference>
<comment type="catalytic activity">
    <reaction evidence="2">
        <text>2 GTP = 3',3'-c-di-GMP + 2 diphosphate</text>
        <dbReference type="Rhea" id="RHEA:24898"/>
        <dbReference type="ChEBI" id="CHEBI:33019"/>
        <dbReference type="ChEBI" id="CHEBI:37565"/>
        <dbReference type="ChEBI" id="CHEBI:58805"/>
        <dbReference type="EC" id="2.7.7.65"/>
    </reaction>
</comment>
<dbReference type="PROSITE" id="PS50887">
    <property type="entry name" value="GGDEF"/>
    <property type="match status" value="1"/>
</dbReference>
<dbReference type="EMBL" id="BAABCX010000001">
    <property type="protein sequence ID" value="GAA3526662.1"/>
    <property type="molecule type" value="Genomic_DNA"/>
</dbReference>
<dbReference type="SMART" id="SM00086">
    <property type="entry name" value="PAC"/>
    <property type="match status" value="1"/>
</dbReference>
<organism evidence="7 8">
    <name type="scientific">Zobellella aerophila</name>
    <dbReference type="NCBI Taxonomy" id="870480"/>
    <lineage>
        <taxon>Bacteria</taxon>
        <taxon>Pseudomonadati</taxon>
        <taxon>Pseudomonadota</taxon>
        <taxon>Gammaproteobacteria</taxon>
        <taxon>Aeromonadales</taxon>
        <taxon>Aeromonadaceae</taxon>
        <taxon>Zobellella</taxon>
    </lineage>
</organism>
<keyword evidence="3" id="KW-0175">Coiled coil</keyword>